<feature type="chain" id="PRO_5012024412" evidence="1">
    <location>
        <begin position="19"/>
        <end position="118"/>
    </location>
</feature>
<evidence type="ECO:0000313" key="3">
    <source>
        <dbReference type="EMBL" id="JAV17544.1"/>
    </source>
</evidence>
<dbReference type="Gene3D" id="3.10.450.10">
    <property type="match status" value="1"/>
</dbReference>
<keyword evidence="1" id="KW-0732">Signal</keyword>
<feature type="domain" description="Cystatin" evidence="2">
    <location>
        <begin position="21"/>
        <end position="107"/>
    </location>
</feature>
<evidence type="ECO:0000256" key="1">
    <source>
        <dbReference type="SAM" id="SignalP"/>
    </source>
</evidence>
<dbReference type="AlphaFoldDB" id="A0A1L8EFX2"/>
<proteinExistence type="predicted"/>
<dbReference type="SUPFAM" id="SSF54403">
    <property type="entry name" value="Cystatin/monellin"/>
    <property type="match status" value="1"/>
</dbReference>
<dbReference type="GO" id="GO:0004869">
    <property type="term" value="F:cysteine-type endopeptidase inhibitor activity"/>
    <property type="evidence" value="ECO:0007669"/>
    <property type="project" value="InterPro"/>
</dbReference>
<name>A0A1L8EFX2_HAEIR</name>
<dbReference type="InterPro" id="IPR046350">
    <property type="entry name" value="Cystatin_sf"/>
</dbReference>
<protein>
    <submittedName>
        <fullName evidence="3">Putative sarcocystatin-a-like protein</fullName>
    </submittedName>
</protein>
<dbReference type="EMBL" id="GFDG01001255">
    <property type="protein sequence ID" value="JAV17544.1"/>
    <property type="molecule type" value="Transcribed_RNA"/>
</dbReference>
<reference evidence="3" key="1">
    <citation type="submission" date="2017-01" db="EMBL/GenBank/DDBJ databases">
        <title>An insight into the sialome and mialome of the horn fly, Haematobia irritans.</title>
        <authorList>
            <person name="Breijo M."/>
            <person name="Boiani M."/>
            <person name="Ures X."/>
            <person name="Rocha S."/>
            <person name="Sequeira M."/>
            <person name="Ribeiro J.M."/>
        </authorList>
    </citation>
    <scope>NUCLEOTIDE SEQUENCE</scope>
</reference>
<organism evidence="3">
    <name type="scientific">Haematobia irritans</name>
    <name type="common">Horn fly</name>
    <name type="synonym">Conops irritans</name>
    <dbReference type="NCBI Taxonomy" id="7368"/>
    <lineage>
        <taxon>Eukaryota</taxon>
        <taxon>Metazoa</taxon>
        <taxon>Ecdysozoa</taxon>
        <taxon>Arthropoda</taxon>
        <taxon>Hexapoda</taxon>
        <taxon>Insecta</taxon>
        <taxon>Pterygota</taxon>
        <taxon>Neoptera</taxon>
        <taxon>Endopterygota</taxon>
        <taxon>Diptera</taxon>
        <taxon>Brachycera</taxon>
        <taxon>Muscomorpha</taxon>
        <taxon>Muscoidea</taxon>
        <taxon>Muscidae</taxon>
        <taxon>Haematobia</taxon>
    </lineage>
</organism>
<sequence length="118" mass="13388">MKFYILFAVLAFIVGAIASEKCPGCAEPMDKPEAKRILDETLMHLDSLEGPHYRSGFIHEASKQVVAGLLYKIRCDLIIDEAKLKTCNVEILKQSWTGNTKVEFKCPNEKDRIVSYHE</sequence>
<dbReference type="InterPro" id="IPR000010">
    <property type="entry name" value="Cystatin_dom"/>
</dbReference>
<feature type="signal peptide" evidence="1">
    <location>
        <begin position="1"/>
        <end position="18"/>
    </location>
</feature>
<accession>A0A1L8EFX2</accession>
<evidence type="ECO:0000259" key="2">
    <source>
        <dbReference type="SMART" id="SM00043"/>
    </source>
</evidence>
<dbReference type="SMART" id="SM00043">
    <property type="entry name" value="CY"/>
    <property type="match status" value="1"/>
</dbReference>
<dbReference type="Pfam" id="PF00031">
    <property type="entry name" value="Cystatin"/>
    <property type="match status" value="1"/>
</dbReference>